<dbReference type="Proteomes" id="UP001155144">
    <property type="component" value="Unassembled WGS sequence"/>
</dbReference>
<sequence>MRSPDPDYEEKRQYAAERLQEARTDSDVTLLYLG</sequence>
<gene>
    <name evidence="3" type="ORF">GGP45_002005</name>
    <name evidence="2" type="ORF">GGP82_001128</name>
</gene>
<feature type="region of interest" description="Disordered" evidence="1">
    <location>
        <begin position="1"/>
        <end position="20"/>
    </location>
</feature>
<dbReference type="AlphaFoldDB" id="A0A9X2V5G2"/>
<accession>A0A9X2V5G2</accession>
<comment type="caution">
    <text evidence="3">The sequence shown here is derived from an EMBL/GenBank/DDBJ whole genome shotgun (WGS) entry which is preliminary data.</text>
</comment>
<evidence type="ECO:0000313" key="4">
    <source>
        <dbReference type="Proteomes" id="UP001155144"/>
    </source>
</evidence>
<reference evidence="3" key="1">
    <citation type="submission" date="2022-08" db="EMBL/GenBank/DDBJ databases">
        <title>Genomic Encyclopedia of Type Strains, Phase V (KMG-V): Genome sequencing to study the core and pangenomes of soil and plant-associated prokaryotes.</title>
        <authorList>
            <person name="Whitman W."/>
        </authorList>
    </citation>
    <scope>NUCLEOTIDE SEQUENCE</scope>
    <source>
        <strain evidence="2">SP2016B</strain>
        <strain evidence="3">SP3026</strain>
    </source>
</reference>
<organism evidence="3 4">
    <name type="scientific">Salinibacter ruber</name>
    <dbReference type="NCBI Taxonomy" id="146919"/>
    <lineage>
        <taxon>Bacteria</taxon>
        <taxon>Pseudomonadati</taxon>
        <taxon>Rhodothermota</taxon>
        <taxon>Rhodothermia</taxon>
        <taxon>Rhodothermales</taxon>
        <taxon>Salinibacteraceae</taxon>
        <taxon>Salinibacter</taxon>
    </lineage>
</organism>
<name>A0A9X2V5G2_9BACT</name>
<proteinExistence type="predicted"/>
<evidence type="ECO:0000256" key="1">
    <source>
        <dbReference type="SAM" id="MobiDB-lite"/>
    </source>
</evidence>
<protein>
    <submittedName>
        <fullName evidence="3">Uncharacterized protein</fullName>
    </submittedName>
</protein>
<dbReference type="EMBL" id="JANUBL010000003">
    <property type="protein sequence ID" value="MCS4121652.1"/>
    <property type="molecule type" value="Genomic_DNA"/>
</dbReference>
<dbReference type="EMBL" id="JANTYZ010000002">
    <property type="protein sequence ID" value="MCS3864582.1"/>
    <property type="molecule type" value="Genomic_DNA"/>
</dbReference>
<evidence type="ECO:0000313" key="3">
    <source>
        <dbReference type="EMBL" id="MCS4121652.1"/>
    </source>
</evidence>
<feature type="compositionally biased region" description="Basic and acidic residues" evidence="1">
    <location>
        <begin position="9"/>
        <end position="20"/>
    </location>
</feature>
<dbReference type="Proteomes" id="UP001155034">
    <property type="component" value="Unassembled WGS sequence"/>
</dbReference>
<evidence type="ECO:0000313" key="2">
    <source>
        <dbReference type="EMBL" id="MCS3864582.1"/>
    </source>
</evidence>